<evidence type="ECO:0000256" key="6">
    <source>
        <dbReference type="RuleBase" id="RU361140"/>
    </source>
</evidence>
<dbReference type="InterPro" id="IPR001466">
    <property type="entry name" value="Beta-lactam-related"/>
</dbReference>
<dbReference type="InterPro" id="IPR012338">
    <property type="entry name" value="Beta-lactam/transpept-like"/>
</dbReference>
<dbReference type="InterPro" id="IPR001586">
    <property type="entry name" value="Beta-lactam_class-C_AS"/>
</dbReference>
<name>A0ABT5FH19_9GAMM</name>
<dbReference type="EMBL" id="JAQOMS010000002">
    <property type="protein sequence ID" value="MDC2890481.1"/>
    <property type="molecule type" value="Genomic_DNA"/>
</dbReference>
<feature type="chain" id="PRO_5045683500" description="Beta-lactamase" evidence="7">
    <location>
        <begin position="24"/>
        <end position="263"/>
    </location>
</feature>
<evidence type="ECO:0000256" key="1">
    <source>
        <dbReference type="ARBA" id="ARBA00007840"/>
    </source>
</evidence>
<proteinExistence type="inferred from homology"/>
<evidence type="ECO:0000256" key="3">
    <source>
        <dbReference type="ARBA" id="ARBA00022801"/>
    </source>
</evidence>
<evidence type="ECO:0000256" key="4">
    <source>
        <dbReference type="ARBA" id="ARBA00023251"/>
    </source>
</evidence>
<reference evidence="9 10" key="1">
    <citation type="submission" date="2023-01" db="EMBL/GenBank/DDBJ databases">
        <title>Psychrosphaera sp. nov., isolated from marine algae.</title>
        <authorList>
            <person name="Bayburt H."/>
            <person name="Choi B.J."/>
            <person name="Kim J.M."/>
            <person name="Choi D.G."/>
            <person name="Jeon C.O."/>
        </authorList>
    </citation>
    <scope>NUCLEOTIDE SEQUENCE [LARGE SCALE GENOMIC DNA]</scope>
    <source>
        <strain evidence="9 10">G1-22</strain>
    </source>
</reference>
<keyword evidence="4 6" id="KW-0046">Antibiotic resistance</keyword>
<dbReference type="PROSITE" id="PS00336">
    <property type="entry name" value="BETA_LACTAMASE_C"/>
    <property type="match status" value="1"/>
</dbReference>
<sequence>MPKLTKLVALTSSLLLCSSLLSAANIDTKLIEQHLQTRVSEGSVGVGLVVAVVDGKQDKIIAVGKANKTNSMALNKSSLFEIGSISKTFTGLLLADMVIKGELNLDDPVSKYLPKGVSMPTRNDKQITLLHLATHTSGLPRLPTDFKPKDMTNPYADYSVDMMYDFLSNYHLPRDIGQTPEYSNLGVGLLGHVLALKAGKSYEDLVKERILKILGMDNTTITISAAQQKQLTTGHDVSGNPTPHWDFPTLPEQVLYVLLAQIC</sequence>
<evidence type="ECO:0000313" key="10">
    <source>
        <dbReference type="Proteomes" id="UP001528411"/>
    </source>
</evidence>
<evidence type="ECO:0000256" key="7">
    <source>
        <dbReference type="SAM" id="SignalP"/>
    </source>
</evidence>
<evidence type="ECO:0000256" key="5">
    <source>
        <dbReference type="ARBA" id="ARBA00038473"/>
    </source>
</evidence>
<keyword evidence="10" id="KW-1185">Reference proteome</keyword>
<gene>
    <name evidence="9" type="ORF">PN838_19175</name>
</gene>
<dbReference type="Proteomes" id="UP001528411">
    <property type="component" value="Unassembled WGS sequence"/>
</dbReference>
<keyword evidence="3 6" id="KW-0378">Hydrolase</keyword>
<dbReference type="RefSeq" id="WP_272181671.1">
    <property type="nucleotide sequence ID" value="NZ_JAQOMS010000002.1"/>
</dbReference>
<comment type="similarity">
    <text evidence="5">Belongs to the beta-lactamase family.</text>
</comment>
<dbReference type="EC" id="3.5.2.6" evidence="2 6"/>
<organism evidence="9 10">
    <name type="scientific">Psychrosphaera algicola</name>
    <dbReference type="NCBI Taxonomy" id="3023714"/>
    <lineage>
        <taxon>Bacteria</taxon>
        <taxon>Pseudomonadati</taxon>
        <taxon>Pseudomonadota</taxon>
        <taxon>Gammaproteobacteria</taxon>
        <taxon>Alteromonadales</taxon>
        <taxon>Pseudoalteromonadaceae</taxon>
        <taxon>Psychrosphaera</taxon>
    </lineage>
</organism>
<dbReference type="Gene3D" id="3.40.710.10">
    <property type="entry name" value="DD-peptidase/beta-lactamase superfamily"/>
    <property type="match status" value="1"/>
</dbReference>
<dbReference type="SUPFAM" id="SSF56601">
    <property type="entry name" value="beta-lactamase/transpeptidase-like"/>
    <property type="match status" value="1"/>
</dbReference>
<feature type="signal peptide" evidence="7">
    <location>
        <begin position="1"/>
        <end position="23"/>
    </location>
</feature>
<dbReference type="PANTHER" id="PTHR22935">
    <property type="entry name" value="PENICILLIN-BINDING PROTEIN"/>
    <property type="match status" value="1"/>
</dbReference>
<keyword evidence="7" id="KW-0732">Signal</keyword>
<feature type="domain" description="Beta-lactamase-related" evidence="8">
    <location>
        <begin position="46"/>
        <end position="243"/>
    </location>
</feature>
<dbReference type="PANTHER" id="PTHR22935:SF95">
    <property type="entry name" value="BETA-LACTAMASE-LIKE 1-RELATED"/>
    <property type="match status" value="1"/>
</dbReference>
<comment type="caution">
    <text evidence="9">The sequence shown here is derived from an EMBL/GenBank/DDBJ whole genome shotgun (WGS) entry which is preliminary data.</text>
</comment>
<comment type="catalytic activity">
    <reaction evidence="6">
        <text>a beta-lactam + H2O = a substituted beta-amino acid</text>
        <dbReference type="Rhea" id="RHEA:20401"/>
        <dbReference type="ChEBI" id="CHEBI:15377"/>
        <dbReference type="ChEBI" id="CHEBI:35627"/>
        <dbReference type="ChEBI" id="CHEBI:140347"/>
        <dbReference type="EC" id="3.5.2.6"/>
    </reaction>
</comment>
<comment type="similarity">
    <text evidence="1 6">Belongs to the class-C beta-lactamase family.</text>
</comment>
<accession>A0ABT5FH19</accession>
<evidence type="ECO:0000313" key="9">
    <source>
        <dbReference type="EMBL" id="MDC2890481.1"/>
    </source>
</evidence>
<protein>
    <recommendedName>
        <fullName evidence="2 6">Beta-lactamase</fullName>
        <ecNumber evidence="2 6">3.5.2.6</ecNumber>
    </recommendedName>
</protein>
<evidence type="ECO:0000259" key="8">
    <source>
        <dbReference type="Pfam" id="PF00144"/>
    </source>
</evidence>
<evidence type="ECO:0000256" key="2">
    <source>
        <dbReference type="ARBA" id="ARBA00012865"/>
    </source>
</evidence>
<dbReference type="InterPro" id="IPR051478">
    <property type="entry name" value="Beta-lactamase-like_AB/R"/>
</dbReference>
<dbReference type="Pfam" id="PF00144">
    <property type="entry name" value="Beta-lactamase"/>
    <property type="match status" value="1"/>
</dbReference>
<dbReference type="GO" id="GO:0016787">
    <property type="term" value="F:hydrolase activity"/>
    <property type="evidence" value="ECO:0007669"/>
    <property type="project" value="UniProtKB-KW"/>
</dbReference>